<evidence type="ECO:0000256" key="7">
    <source>
        <dbReference type="ARBA" id="ARBA00032162"/>
    </source>
</evidence>
<evidence type="ECO:0000256" key="2">
    <source>
        <dbReference type="ARBA" id="ARBA00001946"/>
    </source>
</evidence>
<dbReference type="Proteomes" id="UP000677537">
    <property type="component" value="Unassembled WGS sequence"/>
</dbReference>
<keyword evidence="9" id="KW-0479">Metal-binding</keyword>
<keyword evidence="9" id="KW-0460">Magnesium</keyword>
<sequence length="196" mass="21639">MGEEPQARIRATKTLSNARFALESHEIEQRRRDGGWQTVKREIYRVGEGAAVLMLDPRRGTVVLVRQFRAAPFVNGDPALLAEACAGMVEEGDTPEETVRKEAEQETGFRPRDLRHAFTLYPSPGATSEKLHLFTARYDPAERAGPGGGRPEEGEDIEVLELPLDRAWAMVGAGEIIDAKTVLLLQHLRLERAGAG</sequence>
<evidence type="ECO:0000256" key="6">
    <source>
        <dbReference type="ARBA" id="ARBA00022801"/>
    </source>
</evidence>
<dbReference type="RefSeq" id="WP_209374775.1">
    <property type="nucleotide sequence ID" value="NZ_JAGIZA010000008.1"/>
</dbReference>
<organism evidence="12 13">
    <name type="scientific">Roseomonas indoligenes</name>
    <dbReference type="NCBI Taxonomy" id="2820811"/>
    <lineage>
        <taxon>Bacteria</taxon>
        <taxon>Pseudomonadati</taxon>
        <taxon>Pseudomonadota</taxon>
        <taxon>Alphaproteobacteria</taxon>
        <taxon>Acetobacterales</taxon>
        <taxon>Roseomonadaceae</taxon>
        <taxon>Roseomonas</taxon>
    </lineage>
</organism>
<dbReference type="AlphaFoldDB" id="A0A940N4G7"/>
<dbReference type="EMBL" id="JAGIZA010000008">
    <property type="protein sequence ID" value="MBP0494032.1"/>
    <property type="molecule type" value="Genomic_DNA"/>
</dbReference>
<dbReference type="NCBIfam" id="TIGR00052">
    <property type="entry name" value="nudix-type nucleoside diphosphatase, YffH/AdpP family"/>
    <property type="match status" value="1"/>
</dbReference>
<dbReference type="InterPro" id="IPR015797">
    <property type="entry name" value="NUDIX_hydrolase-like_dom_sf"/>
</dbReference>
<name>A0A940N4G7_9PROT</name>
<feature type="binding site" evidence="9">
    <location>
        <position position="155"/>
    </location>
    <ligand>
        <name>Mg(2+)</name>
        <dbReference type="ChEBI" id="CHEBI:18420"/>
        <label>1</label>
    </ligand>
</feature>
<evidence type="ECO:0000256" key="8">
    <source>
        <dbReference type="ARBA" id="ARBA00032272"/>
    </source>
</evidence>
<evidence type="ECO:0000256" key="10">
    <source>
        <dbReference type="PIRSR" id="PIRSR604385-3"/>
    </source>
</evidence>
<evidence type="ECO:0000313" key="13">
    <source>
        <dbReference type="Proteomes" id="UP000677537"/>
    </source>
</evidence>
<evidence type="ECO:0000259" key="11">
    <source>
        <dbReference type="PROSITE" id="PS51462"/>
    </source>
</evidence>
<dbReference type="GO" id="GO:0005829">
    <property type="term" value="C:cytosol"/>
    <property type="evidence" value="ECO:0007669"/>
    <property type="project" value="TreeGrafter"/>
</dbReference>
<feature type="short sequence motif" description="Nudix box" evidence="10">
    <location>
        <begin position="87"/>
        <end position="109"/>
    </location>
</feature>
<dbReference type="GO" id="GO:0046872">
    <property type="term" value="F:metal ion binding"/>
    <property type="evidence" value="ECO:0007669"/>
    <property type="project" value="UniProtKB-KW"/>
</dbReference>
<dbReference type="Pfam" id="PF00293">
    <property type="entry name" value="NUDIX"/>
    <property type="match status" value="1"/>
</dbReference>
<dbReference type="GO" id="GO:0006753">
    <property type="term" value="P:nucleoside phosphate metabolic process"/>
    <property type="evidence" value="ECO:0007669"/>
    <property type="project" value="TreeGrafter"/>
</dbReference>
<dbReference type="SUPFAM" id="SSF55811">
    <property type="entry name" value="Nudix"/>
    <property type="match status" value="1"/>
</dbReference>
<dbReference type="PROSITE" id="PS51462">
    <property type="entry name" value="NUDIX"/>
    <property type="match status" value="1"/>
</dbReference>
<comment type="similarity">
    <text evidence="3">Belongs to the Nudix hydrolase family. NudK subfamily.</text>
</comment>
<dbReference type="Gene3D" id="3.90.79.10">
    <property type="entry name" value="Nucleoside Triphosphate Pyrophosphohydrolase"/>
    <property type="match status" value="1"/>
</dbReference>
<accession>A0A940N4G7</accession>
<proteinExistence type="inferred from homology"/>
<evidence type="ECO:0000256" key="4">
    <source>
        <dbReference type="ARBA" id="ARBA00011738"/>
    </source>
</evidence>
<comment type="cofactor">
    <cofactor evidence="2 9">
        <name>Mg(2+)</name>
        <dbReference type="ChEBI" id="CHEBI:18420"/>
    </cofactor>
</comment>
<feature type="binding site" evidence="9">
    <location>
        <position position="106"/>
    </location>
    <ligand>
        <name>Mg(2+)</name>
        <dbReference type="ChEBI" id="CHEBI:18420"/>
        <label>1</label>
    </ligand>
</feature>
<dbReference type="PANTHER" id="PTHR11839:SF18">
    <property type="entry name" value="NUDIX HYDROLASE DOMAIN-CONTAINING PROTEIN"/>
    <property type="match status" value="1"/>
</dbReference>
<dbReference type="PANTHER" id="PTHR11839">
    <property type="entry name" value="UDP/ADP-SUGAR PYROPHOSPHATASE"/>
    <property type="match status" value="1"/>
</dbReference>
<dbReference type="CDD" id="cd24157">
    <property type="entry name" value="NUDIX_GDPMK"/>
    <property type="match status" value="1"/>
</dbReference>
<keyword evidence="6" id="KW-0378">Hydrolase</keyword>
<evidence type="ECO:0000313" key="12">
    <source>
        <dbReference type="EMBL" id="MBP0494032.1"/>
    </source>
</evidence>
<comment type="caution">
    <text evidence="12">The sequence shown here is derived from an EMBL/GenBank/DDBJ whole genome shotgun (WGS) entry which is preliminary data.</text>
</comment>
<dbReference type="InterPro" id="IPR004385">
    <property type="entry name" value="NDP_pyrophosphatase"/>
</dbReference>
<evidence type="ECO:0000256" key="5">
    <source>
        <dbReference type="ARBA" id="ARBA00016377"/>
    </source>
</evidence>
<gene>
    <name evidence="12" type="ORF">J5Y10_14705</name>
</gene>
<comment type="subunit">
    <text evidence="4">Homodimer.</text>
</comment>
<protein>
    <recommendedName>
        <fullName evidence="5">GDP-mannose pyrophosphatase</fullName>
    </recommendedName>
    <alternativeName>
        <fullName evidence="7">GDP-mannose hydrolase</fullName>
    </alternativeName>
    <alternativeName>
        <fullName evidence="8">GDPMK</fullName>
    </alternativeName>
</protein>
<evidence type="ECO:0000256" key="3">
    <source>
        <dbReference type="ARBA" id="ARBA00007275"/>
    </source>
</evidence>
<keyword evidence="13" id="KW-1185">Reference proteome</keyword>
<feature type="binding site" evidence="9">
    <location>
        <position position="86"/>
    </location>
    <ligand>
        <name>Mg(2+)</name>
        <dbReference type="ChEBI" id="CHEBI:18420"/>
        <label>1</label>
    </ligand>
</feature>
<dbReference type="GO" id="GO:0016818">
    <property type="term" value="F:hydrolase activity, acting on acid anhydrides, in phosphorus-containing anhydrides"/>
    <property type="evidence" value="ECO:0007669"/>
    <property type="project" value="InterPro"/>
</dbReference>
<comment type="catalytic activity">
    <reaction evidence="1">
        <text>GDP-alpha-D-mannose + H2O = alpha-D-mannose 1-phosphate + GMP + 2 H(+)</text>
        <dbReference type="Rhea" id="RHEA:27978"/>
        <dbReference type="ChEBI" id="CHEBI:15377"/>
        <dbReference type="ChEBI" id="CHEBI:15378"/>
        <dbReference type="ChEBI" id="CHEBI:57527"/>
        <dbReference type="ChEBI" id="CHEBI:58115"/>
        <dbReference type="ChEBI" id="CHEBI:58409"/>
    </reaction>
</comment>
<feature type="binding site" evidence="9">
    <location>
        <position position="102"/>
    </location>
    <ligand>
        <name>Mg(2+)</name>
        <dbReference type="ChEBI" id="CHEBI:18420"/>
        <label>1</label>
    </ligand>
</feature>
<feature type="domain" description="Nudix hydrolase" evidence="11">
    <location>
        <begin position="45"/>
        <end position="184"/>
    </location>
</feature>
<dbReference type="GO" id="GO:0019693">
    <property type="term" value="P:ribose phosphate metabolic process"/>
    <property type="evidence" value="ECO:0007669"/>
    <property type="project" value="TreeGrafter"/>
</dbReference>
<evidence type="ECO:0000256" key="1">
    <source>
        <dbReference type="ARBA" id="ARBA00000847"/>
    </source>
</evidence>
<reference evidence="12" key="1">
    <citation type="submission" date="2021-03" db="EMBL/GenBank/DDBJ databases">
        <authorList>
            <person name="So Y."/>
        </authorList>
    </citation>
    <scope>NUCLEOTIDE SEQUENCE</scope>
    <source>
        <strain evidence="12">SG15</strain>
    </source>
</reference>
<evidence type="ECO:0000256" key="9">
    <source>
        <dbReference type="PIRSR" id="PIRSR604385-2"/>
    </source>
</evidence>
<dbReference type="InterPro" id="IPR000086">
    <property type="entry name" value="NUDIX_hydrolase_dom"/>
</dbReference>